<organism evidence="3">
    <name type="scientific">Heteropoda jugulans</name>
    <dbReference type="NCBI Taxonomy" id="1358901"/>
    <lineage>
        <taxon>Eukaryota</taxon>
        <taxon>Metazoa</taxon>
        <taxon>Ecdysozoa</taxon>
        <taxon>Arthropoda</taxon>
        <taxon>Chelicerata</taxon>
        <taxon>Arachnida</taxon>
        <taxon>Araneae</taxon>
        <taxon>Araneomorphae</taxon>
        <taxon>Entelegynae</taxon>
        <taxon>Dionycha</taxon>
        <taxon>Sparassidae</taxon>
        <taxon>Heteropoda</taxon>
    </lineage>
</organism>
<feature type="compositionally biased region" description="Low complexity" evidence="1">
    <location>
        <begin position="69"/>
        <end position="103"/>
    </location>
</feature>
<evidence type="ECO:0000256" key="1">
    <source>
        <dbReference type="SAM" id="MobiDB-lite"/>
    </source>
</evidence>
<feature type="signal peptide" evidence="2">
    <location>
        <begin position="1"/>
        <end position="21"/>
    </location>
</feature>
<accession>A0A4Q8KCW4</accession>
<dbReference type="EMBL" id="HAHI01000770">
    <property type="protein sequence ID" value="SNX37764.1"/>
    <property type="molecule type" value="Transcribed_RNA"/>
</dbReference>
<sequence length="109" mass="10815">MKSMFVALCLVLSLAIVAVDGQLCLIGLICGQDKCCSSMRCQPYDKEGDSCSGPCGCAKGLECVNDKCTSGGTTDESTSGTSTTSSTSTTTSTTTTTSAPATGGSDGSA</sequence>
<reference evidence="3" key="1">
    <citation type="submission" date="2017-05" db="EMBL/GenBank/DDBJ databases">
        <authorList>
            <person name="QRISCLOUD D."/>
        </authorList>
    </citation>
    <scope>NUCLEOTIDE SEQUENCE</scope>
</reference>
<proteinExistence type="predicted"/>
<feature type="chain" id="PRO_5020994952" evidence="2">
    <location>
        <begin position="22"/>
        <end position="109"/>
    </location>
</feature>
<dbReference type="AlphaFoldDB" id="A0A4Q8KCW4"/>
<protein>
    <submittedName>
        <fullName evidence="3">U17-Sparatoxin-Hju1b_1</fullName>
    </submittedName>
</protein>
<name>A0A4Q8KCW4_9ARAC</name>
<keyword evidence="2" id="KW-0732">Signal</keyword>
<evidence type="ECO:0000313" key="3">
    <source>
        <dbReference type="EMBL" id="SNX37764.1"/>
    </source>
</evidence>
<feature type="region of interest" description="Disordered" evidence="1">
    <location>
        <begin position="69"/>
        <end position="109"/>
    </location>
</feature>
<evidence type="ECO:0000256" key="2">
    <source>
        <dbReference type="SAM" id="SignalP"/>
    </source>
</evidence>
<reference evidence="3" key="2">
    <citation type="submission" date="2019-05" db="EMBL/GenBank/DDBJ databases">
        <title>Unravelling the molecular evolution of spider venoms.</title>
        <authorList>
            <person name="Pineda S."/>
        </authorList>
    </citation>
    <scope>NUCLEOTIDE SEQUENCE</scope>
</reference>